<evidence type="ECO:0000256" key="1">
    <source>
        <dbReference type="SAM" id="MobiDB-lite"/>
    </source>
</evidence>
<protein>
    <recommendedName>
        <fullName evidence="4">Cell division initiation protein</fullName>
    </recommendedName>
</protein>
<evidence type="ECO:0000313" key="3">
    <source>
        <dbReference type="Proteomes" id="UP000018291"/>
    </source>
</evidence>
<comment type="caution">
    <text evidence="2">The sequence shown here is derived from an EMBL/GenBank/DDBJ whole genome shotgun (WGS) entry which is preliminary data.</text>
</comment>
<name>R4YZE5_9ACTN</name>
<keyword evidence="3" id="KW-1185">Reference proteome</keyword>
<dbReference type="HOGENOM" id="CLU_078484_2_0_11"/>
<dbReference type="STRING" id="1229780.BN381_330014"/>
<organism evidence="2 3">
    <name type="scientific">Candidatus Neomicrothrix parvicella RN1</name>
    <dbReference type="NCBI Taxonomy" id="1229780"/>
    <lineage>
        <taxon>Bacteria</taxon>
        <taxon>Bacillati</taxon>
        <taxon>Actinomycetota</taxon>
        <taxon>Acidimicrobiia</taxon>
        <taxon>Acidimicrobiales</taxon>
        <taxon>Microthrixaceae</taxon>
        <taxon>Candidatus Neomicrothrix</taxon>
    </lineage>
</organism>
<feature type="compositionally biased region" description="Acidic residues" evidence="1">
    <location>
        <begin position="1"/>
        <end position="16"/>
    </location>
</feature>
<feature type="region of interest" description="Disordered" evidence="1">
    <location>
        <begin position="1"/>
        <end position="24"/>
    </location>
</feature>
<dbReference type="EMBL" id="CANL01000027">
    <property type="protein sequence ID" value="CCM64029.1"/>
    <property type="molecule type" value="Genomic_DNA"/>
</dbReference>
<feature type="region of interest" description="Disordered" evidence="1">
    <location>
        <begin position="213"/>
        <end position="241"/>
    </location>
</feature>
<evidence type="ECO:0000313" key="2">
    <source>
        <dbReference type="EMBL" id="CCM64029.1"/>
    </source>
</evidence>
<dbReference type="eggNOG" id="COG0711">
    <property type="taxonomic scope" value="Bacteria"/>
</dbReference>
<gene>
    <name evidence="2" type="ORF">BN381_330014</name>
</gene>
<accession>R4YZE5</accession>
<proteinExistence type="predicted"/>
<dbReference type="Proteomes" id="UP000018291">
    <property type="component" value="Unassembled WGS sequence"/>
</dbReference>
<evidence type="ECO:0008006" key="4">
    <source>
        <dbReference type="Google" id="ProtNLM"/>
    </source>
</evidence>
<dbReference type="AlphaFoldDB" id="R4YZE5"/>
<dbReference type="RefSeq" id="WP_012227524.1">
    <property type="nucleotide sequence ID" value="NZ_HG422565.1"/>
</dbReference>
<sequence>MTDGVSFDDDYRDDDGYDTRPLASGEYQAYSAGDYVEEAPVEDLNVDFADEPLDTAGYTMPRTEQLLRRVVDLIEGAPGLPMSASVRINKEEILELLDDAVARLPDELRAARWLLKERDEFLAKTRRDGEEIISDAKARVAHMVQRTEVVKTAESRARKVTEDAEAEARRMHHEVEDYCDQKLASFEIVLERITRAVGAGRQKLSATSLAEAALAPDEEDSLSEALFFDQDAMDAEREQQQ</sequence>
<reference evidence="2 3" key="1">
    <citation type="journal article" date="2013" name="ISME J.">
        <title>Metabolic model for the filamentous 'Candidatus Microthrix parvicella' based on genomic and metagenomic analyses.</title>
        <authorList>
            <person name="Jon McIlroy S."/>
            <person name="Kristiansen R."/>
            <person name="Albertsen M."/>
            <person name="Michael Karst S."/>
            <person name="Rossetti S."/>
            <person name="Lund Nielsen J."/>
            <person name="Tandoi V."/>
            <person name="James Seviour R."/>
            <person name="Nielsen P.H."/>
        </authorList>
    </citation>
    <scope>NUCLEOTIDE SEQUENCE [LARGE SCALE GENOMIC DNA]</scope>
    <source>
        <strain evidence="2 3">RN1</strain>
    </source>
</reference>